<proteinExistence type="predicted"/>
<protein>
    <submittedName>
        <fullName evidence="2">Uncharacterized protein</fullName>
    </submittedName>
</protein>
<organism evidence="2 3">
    <name type="scientific">Mytilus coruscus</name>
    <name type="common">Sea mussel</name>
    <dbReference type="NCBI Taxonomy" id="42192"/>
    <lineage>
        <taxon>Eukaryota</taxon>
        <taxon>Metazoa</taxon>
        <taxon>Spiralia</taxon>
        <taxon>Lophotrochozoa</taxon>
        <taxon>Mollusca</taxon>
        <taxon>Bivalvia</taxon>
        <taxon>Autobranchia</taxon>
        <taxon>Pteriomorphia</taxon>
        <taxon>Mytilida</taxon>
        <taxon>Mytiloidea</taxon>
        <taxon>Mytilidae</taxon>
        <taxon>Mytilinae</taxon>
        <taxon>Mytilus</taxon>
    </lineage>
</organism>
<gene>
    <name evidence="2" type="ORF">MCOR_54446</name>
</gene>
<feature type="region of interest" description="Disordered" evidence="1">
    <location>
        <begin position="32"/>
        <end position="53"/>
    </location>
</feature>
<dbReference type="OrthoDB" id="10530091at2759"/>
<evidence type="ECO:0000256" key="1">
    <source>
        <dbReference type="SAM" id="MobiDB-lite"/>
    </source>
</evidence>
<dbReference type="EMBL" id="CACVKT020009593">
    <property type="protein sequence ID" value="CAC5422392.1"/>
    <property type="molecule type" value="Genomic_DNA"/>
</dbReference>
<sequence length="232" mass="25534">MRSYGFLLVDLKPGTTESSRLRTDVLQTGSGVDNSEAIKETKDDDSFDTESTTSAIENDREDLIACRDCGLVFVHLQGLEDNQKSIQLPMSGEALEELLRENSVDVCCADDLPAYSTCALNANSNISKLNGTEEGTFECVHRSGEFYVIGFFDGSNWLYRCIQDTFHGTNKDAIFYLSNDWAPYAKLPTICDVCIVKVPDVKCTIPAICPVTRPGQIQCKACDYEGDGLCCS</sequence>
<dbReference type="Proteomes" id="UP000507470">
    <property type="component" value="Unassembled WGS sequence"/>
</dbReference>
<dbReference type="AlphaFoldDB" id="A0A6J8ERU0"/>
<evidence type="ECO:0000313" key="3">
    <source>
        <dbReference type="Proteomes" id="UP000507470"/>
    </source>
</evidence>
<accession>A0A6J8ERU0</accession>
<keyword evidence="3" id="KW-1185">Reference proteome</keyword>
<reference evidence="2 3" key="1">
    <citation type="submission" date="2020-06" db="EMBL/GenBank/DDBJ databases">
        <authorList>
            <person name="Li R."/>
            <person name="Bekaert M."/>
        </authorList>
    </citation>
    <scope>NUCLEOTIDE SEQUENCE [LARGE SCALE GENOMIC DNA]</scope>
    <source>
        <strain evidence="3">wild</strain>
    </source>
</reference>
<name>A0A6J8ERU0_MYTCO</name>
<evidence type="ECO:0000313" key="2">
    <source>
        <dbReference type="EMBL" id="CAC5422392.1"/>
    </source>
</evidence>